<dbReference type="FunFam" id="3.30.310.10:FF:000002">
    <property type="entry name" value="TATA-box-binding protein 2"/>
    <property type="match status" value="1"/>
</dbReference>
<evidence type="ECO:0000256" key="2">
    <source>
        <dbReference type="ARBA" id="ARBA00005560"/>
    </source>
</evidence>
<keyword evidence="7" id="KW-1185">Reference proteome</keyword>
<gene>
    <name evidence="6" type="ORF">AKO1_011352</name>
</gene>
<dbReference type="InterPro" id="IPR000814">
    <property type="entry name" value="TBP"/>
</dbReference>
<dbReference type="InterPro" id="IPR033710">
    <property type="entry name" value="TBP_eukaryotic"/>
</dbReference>
<comment type="caution">
    <text evidence="6">The sequence shown here is derived from an EMBL/GenBank/DDBJ whole genome shotgun (WGS) entry which is preliminary data.</text>
</comment>
<evidence type="ECO:0000313" key="7">
    <source>
        <dbReference type="Proteomes" id="UP001431209"/>
    </source>
</evidence>
<evidence type="ECO:0000256" key="5">
    <source>
        <dbReference type="ARBA" id="ARBA00023242"/>
    </source>
</evidence>
<dbReference type="GO" id="GO:0003677">
    <property type="term" value="F:DNA binding"/>
    <property type="evidence" value="ECO:0007669"/>
    <property type="project" value="UniProtKB-KW"/>
</dbReference>
<dbReference type="PRINTS" id="PR00686">
    <property type="entry name" value="TIFACTORIID"/>
</dbReference>
<sequence>MNKEKHFENYLPGKSALDDAINYIQDSETSEAKELCGDSAPESSFAFSYNHGITPQLQNIVSTINLGCKVNLKAIALRARNAEYNPKRFSAVVMRIREPKTTALVFQTGKMVCTGAKSEDESKLAARKYARIIQKLGYPVKFLDFKLQNIVASCDVGFPIRLEKLTKAHGTFSSYEPELFPGLVYRMIEPKVVLLIFVSGKIVLTGAKEKDHIYEAFDQIYPILLDYRKEDNEDIFTNDSSDEFEDQSTYDEFALDTNKEINY</sequence>
<keyword evidence="4" id="KW-0804">Transcription</keyword>
<dbReference type="EMBL" id="JAOPGA020000797">
    <property type="protein sequence ID" value="KAL0481849.1"/>
    <property type="molecule type" value="Genomic_DNA"/>
</dbReference>
<dbReference type="CDD" id="cd04516">
    <property type="entry name" value="TBP_eukaryotes"/>
    <property type="match status" value="1"/>
</dbReference>
<dbReference type="PANTHER" id="PTHR10126">
    <property type="entry name" value="TATA-BOX BINDING PROTEIN"/>
    <property type="match status" value="1"/>
</dbReference>
<evidence type="ECO:0000313" key="6">
    <source>
        <dbReference type="EMBL" id="KAL0481849.1"/>
    </source>
</evidence>
<dbReference type="GO" id="GO:0005634">
    <property type="term" value="C:nucleus"/>
    <property type="evidence" value="ECO:0007669"/>
    <property type="project" value="UniProtKB-SubCell"/>
</dbReference>
<dbReference type="AlphaFoldDB" id="A0AAW2YXX2"/>
<dbReference type="SUPFAM" id="SSF55945">
    <property type="entry name" value="TATA-box binding protein-like"/>
    <property type="match status" value="2"/>
</dbReference>
<dbReference type="InterPro" id="IPR012295">
    <property type="entry name" value="TBP_dom_sf"/>
</dbReference>
<comment type="similarity">
    <text evidence="2">Belongs to the TBP family.</text>
</comment>
<keyword evidence="5" id="KW-0539">Nucleus</keyword>
<accession>A0AAW2YXX2</accession>
<name>A0AAW2YXX2_9EUKA</name>
<dbReference type="GO" id="GO:0006352">
    <property type="term" value="P:DNA-templated transcription initiation"/>
    <property type="evidence" value="ECO:0007669"/>
    <property type="project" value="InterPro"/>
</dbReference>
<dbReference type="Gene3D" id="3.30.310.10">
    <property type="entry name" value="TATA-Binding Protein"/>
    <property type="match status" value="2"/>
</dbReference>
<dbReference type="Pfam" id="PF00352">
    <property type="entry name" value="TBP"/>
    <property type="match status" value="2"/>
</dbReference>
<dbReference type="PROSITE" id="PS00351">
    <property type="entry name" value="TFIID"/>
    <property type="match status" value="1"/>
</dbReference>
<reference evidence="6 7" key="1">
    <citation type="submission" date="2024-03" db="EMBL/GenBank/DDBJ databases">
        <title>The Acrasis kona genome and developmental transcriptomes reveal deep origins of eukaryotic multicellular pathways.</title>
        <authorList>
            <person name="Sheikh S."/>
            <person name="Fu C.-J."/>
            <person name="Brown M.W."/>
            <person name="Baldauf S.L."/>
        </authorList>
    </citation>
    <scope>NUCLEOTIDE SEQUENCE [LARGE SCALE GENOMIC DNA]</scope>
    <source>
        <strain evidence="6 7">ATCC MYA-3509</strain>
    </source>
</reference>
<evidence type="ECO:0000256" key="1">
    <source>
        <dbReference type="ARBA" id="ARBA00004123"/>
    </source>
</evidence>
<evidence type="ECO:0000256" key="4">
    <source>
        <dbReference type="ARBA" id="ARBA00023163"/>
    </source>
</evidence>
<evidence type="ECO:0000256" key="3">
    <source>
        <dbReference type="ARBA" id="ARBA00023125"/>
    </source>
</evidence>
<protein>
    <submittedName>
        <fullName evidence="6">Transcription initiation factor TFIID TATA-box-binding protein</fullName>
    </submittedName>
</protein>
<keyword evidence="3" id="KW-0238">DNA-binding</keyword>
<dbReference type="FunFam" id="3.30.310.10:FF:000001">
    <property type="entry name" value="TATA-box-binding protein 2"/>
    <property type="match status" value="1"/>
</dbReference>
<dbReference type="Proteomes" id="UP001431209">
    <property type="component" value="Unassembled WGS sequence"/>
</dbReference>
<comment type="subcellular location">
    <subcellularLocation>
        <location evidence="1">Nucleus</location>
    </subcellularLocation>
</comment>
<organism evidence="6 7">
    <name type="scientific">Acrasis kona</name>
    <dbReference type="NCBI Taxonomy" id="1008807"/>
    <lineage>
        <taxon>Eukaryota</taxon>
        <taxon>Discoba</taxon>
        <taxon>Heterolobosea</taxon>
        <taxon>Tetramitia</taxon>
        <taxon>Eutetramitia</taxon>
        <taxon>Acrasidae</taxon>
        <taxon>Acrasis</taxon>
    </lineage>
</organism>
<dbReference type="InterPro" id="IPR030491">
    <property type="entry name" value="TBP_CS"/>
</dbReference>
<proteinExistence type="inferred from homology"/>
<dbReference type="HAMAP" id="MF_00408">
    <property type="entry name" value="TATA_bind_prot_arch"/>
    <property type="match status" value="1"/>
</dbReference>